<feature type="region of interest" description="Disordered" evidence="8">
    <location>
        <begin position="152"/>
        <end position="181"/>
    </location>
</feature>
<dbReference type="SUPFAM" id="SSF64356">
    <property type="entry name" value="SNARE-like"/>
    <property type="match status" value="1"/>
</dbReference>
<dbReference type="GO" id="GO:0006888">
    <property type="term" value="P:endoplasmic reticulum to Golgi vesicle-mediated transport"/>
    <property type="evidence" value="ECO:0007669"/>
    <property type="project" value="TreeGrafter"/>
</dbReference>
<dbReference type="GeneID" id="63783918"/>
<evidence type="ECO:0000313" key="9">
    <source>
        <dbReference type="EMBL" id="ORY87849.1"/>
    </source>
</evidence>
<dbReference type="GO" id="GO:0051645">
    <property type="term" value="P:Golgi localization"/>
    <property type="evidence" value="ECO:0007669"/>
    <property type="project" value="TreeGrafter"/>
</dbReference>
<dbReference type="OMA" id="NQRYIYT"/>
<comment type="subcellular location">
    <subcellularLocation>
        <location evidence="6 7">Cytoplasm</location>
    </subcellularLocation>
    <subcellularLocation>
        <location evidence="6 7">Cytoplasmic vesicle</location>
        <location evidence="6 7">COPI-coated vesicle membrane</location>
        <topology evidence="6 7">Peripheral membrane protein</topology>
        <orientation evidence="6 7">Cytoplasmic side</orientation>
    </subcellularLocation>
    <subcellularLocation>
        <location evidence="6 7">Golgi apparatus membrane</location>
        <topology evidence="6 7">Peripheral membrane protein</topology>
        <orientation evidence="6 7">Cytoplasmic side</orientation>
    </subcellularLocation>
</comment>
<dbReference type="GO" id="GO:0000139">
    <property type="term" value="C:Golgi membrane"/>
    <property type="evidence" value="ECO:0007669"/>
    <property type="project" value="UniProtKB-SubCell"/>
</dbReference>
<accession>A0A1Y2FV52</accession>
<keyword evidence="6" id="KW-0472">Membrane</keyword>
<dbReference type="GO" id="GO:0006890">
    <property type="term" value="P:retrograde vesicle-mediated transport, Golgi to endoplasmic reticulum"/>
    <property type="evidence" value="ECO:0007669"/>
    <property type="project" value="UniProtKB-UniRule"/>
</dbReference>
<comment type="subunit">
    <text evidence="2 6">Oligomeric complex that consists of at least the alpha, beta, beta', gamma, delta, epsilon and zeta subunits.</text>
</comment>
<dbReference type="CDD" id="cd14830">
    <property type="entry name" value="Delta_COP_N"/>
    <property type="match status" value="1"/>
</dbReference>
<protein>
    <recommendedName>
        <fullName evidence="6">Coatomer subunit delta</fullName>
    </recommendedName>
</protein>
<proteinExistence type="inferred from homology"/>
<keyword evidence="6" id="KW-0968">Cytoplasmic vesicle</keyword>
<dbReference type="PANTHER" id="PTHR10121:SF0">
    <property type="entry name" value="COATOMER SUBUNIT DELTA"/>
    <property type="match status" value="1"/>
</dbReference>
<dbReference type="FunFam" id="3.30.450.60:FF:000003">
    <property type="entry name" value="Coatomer subunit delta"/>
    <property type="match status" value="1"/>
</dbReference>
<comment type="similarity">
    <text evidence="1 6">Belongs to the adaptor complexes medium subunit family. Delta-COP subfamily.</text>
</comment>
<evidence type="ECO:0000256" key="4">
    <source>
        <dbReference type="ARBA" id="ARBA00022490"/>
    </source>
</evidence>
<keyword evidence="6" id="KW-0931">ER-Golgi transport</keyword>
<evidence type="ECO:0000256" key="3">
    <source>
        <dbReference type="ARBA" id="ARBA00022448"/>
    </source>
</evidence>
<dbReference type="GO" id="GO:0030126">
    <property type="term" value="C:COPI vesicle coat"/>
    <property type="evidence" value="ECO:0007669"/>
    <property type="project" value="UniProtKB-UniRule"/>
</dbReference>
<dbReference type="OrthoDB" id="10266042at2759"/>
<comment type="caution">
    <text evidence="9">The sequence shown here is derived from an EMBL/GenBank/DDBJ whole genome shotgun (WGS) entry which is preliminary data.</text>
</comment>
<dbReference type="InterPro" id="IPR011012">
    <property type="entry name" value="Longin-like_dom_sf"/>
</dbReference>
<comment type="function">
    <text evidence="6">The coatomer is a cytosolic protein complex that binds to dilysine motifs and reversibly associates with Golgi non-clathrin-coated vesicles, which further mediate biosynthetic protein transport from the ER, via the Golgi up to the trans Golgi network. Coatomer complex is required for budding from Golgi membranes, and is essential for the retrograde Golgi-to-ER transport of dilysine-tagged proteins.</text>
</comment>
<dbReference type="Proteomes" id="UP000193685">
    <property type="component" value="Unassembled WGS sequence"/>
</dbReference>
<dbReference type="GO" id="GO:0015031">
    <property type="term" value="P:protein transport"/>
    <property type="evidence" value="ECO:0007669"/>
    <property type="project" value="UniProtKB-KW"/>
</dbReference>
<evidence type="ECO:0000256" key="5">
    <source>
        <dbReference type="ARBA" id="ARBA00022927"/>
    </source>
</evidence>
<dbReference type="PANTHER" id="PTHR10121">
    <property type="entry name" value="COATOMER SUBUNIT DELTA"/>
    <property type="match status" value="1"/>
</dbReference>
<evidence type="ECO:0000256" key="1">
    <source>
        <dbReference type="ARBA" id="ARBA00010516"/>
    </source>
</evidence>
<feature type="non-terminal residue" evidence="9">
    <location>
        <position position="181"/>
    </location>
</feature>
<reference evidence="9 10" key="1">
    <citation type="submission" date="2016-07" db="EMBL/GenBank/DDBJ databases">
        <title>Pervasive Adenine N6-methylation of Active Genes in Fungi.</title>
        <authorList>
            <consortium name="DOE Joint Genome Institute"/>
            <person name="Mondo S.J."/>
            <person name="Dannebaum R.O."/>
            <person name="Kuo R.C."/>
            <person name="Labutti K."/>
            <person name="Haridas S."/>
            <person name="Kuo A."/>
            <person name="Salamov A."/>
            <person name="Ahrendt S.R."/>
            <person name="Lipzen A."/>
            <person name="Sullivan W."/>
            <person name="Andreopoulos W.B."/>
            <person name="Clum A."/>
            <person name="Lindquist E."/>
            <person name="Daum C."/>
            <person name="Ramamoorthy G.K."/>
            <person name="Gryganskyi A."/>
            <person name="Culley D."/>
            <person name="Magnuson J.K."/>
            <person name="James T.Y."/>
            <person name="O'Malley M.A."/>
            <person name="Stajich J.E."/>
            <person name="Spatafora J.W."/>
            <person name="Visel A."/>
            <person name="Grigoriev I.V."/>
        </authorList>
    </citation>
    <scope>NUCLEOTIDE SEQUENCE [LARGE SCALE GENOMIC DNA]</scope>
    <source>
        <strain evidence="9 10">12-1054</strain>
    </source>
</reference>
<dbReference type="InterPro" id="IPR027059">
    <property type="entry name" value="Coatomer_dsu"/>
</dbReference>
<keyword evidence="6" id="KW-0333">Golgi apparatus</keyword>
<dbReference type="EMBL" id="MCFI01000001">
    <property type="protein sequence ID" value="ORY87849.1"/>
    <property type="molecule type" value="Genomic_DNA"/>
</dbReference>
<sequence>IMVVLAASVCTRGGKPVLSRQFRDLPKARIEGLLASFPGLIDTASGAQHTTIETDSVRYVYQPLEELYMVLITNRASNILQDIATLHLFAQIVTATCKASCSEQEILRSAFDLITAFDEVCTLGYRENVNLSQVRNFLEMDSHEERIQEIIERNKEQEATEERKKRAKQLDAQRKELQRRG</sequence>
<keyword evidence="5 6" id="KW-0653">Protein transport</keyword>
<evidence type="ECO:0000256" key="8">
    <source>
        <dbReference type="SAM" id="MobiDB-lite"/>
    </source>
</evidence>
<keyword evidence="10" id="KW-1185">Reference proteome</keyword>
<name>A0A1Y2FV52_PROLT</name>
<feature type="non-terminal residue" evidence="9">
    <location>
        <position position="1"/>
    </location>
</feature>
<evidence type="ECO:0000256" key="2">
    <source>
        <dbReference type="ARBA" id="ARBA00011775"/>
    </source>
</evidence>
<keyword evidence="4 6" id="KW-0963">Cytoplasm</keyword>
<evidence type="ECO:0000256" key="6">
    <source>
        <dbReference type="RuleBase" id="RU364018"/>
    </source>
</evidence>
<dbReference type="STRING" id="56484.A0A1Y2FV52"/>
<evidence type="ECO:0000313" key="10">
    <source>
        <dbReference type="Proteomes" id="UP000193685"/>
    </source>
</evidence>
<gene>
    <name evidence="9" type="ORF">BCR37DRAFT_339005</name>
</gene>
<dbReference type="Gene3D" id="3.30.450.60">
    <property type="match status" value="1"/>
</dbReference>
<evidence type="ECO:0000256" key="7">
    <source>
        <dbReference type="RuleBase" id="RU366052"/>
    </source>
</evidence>
<organism evidence="9 10">
    <name type="scientific">Protomyces lactucae-debilis</name>
    <dbReference type="NCBI Taxonomy" id="2754530"/>
    <lineage>
        <taxon>Eukaryota</taxon>
        <taxon>Fungi</taxon>
        <taxon>Dikarya</taxon>
        <taxon>Ascomycota</taxon>
        <taxon>Taphrinomycotina</taxon>
        <taxon>Taphrinomycetes</taxon>
        <taxon>Taphrinales</taxon>
        <taxon>Protomycetaceae</taxon>
        <taxon>Protomyces</taxon>
    </lineage>
</organism>
<dbReference type="AlphaFoldDB" id="A0A1Y2FV52"/>
<dbReference type="RefSeq" id="XP_040728344.1">
    <property type="nucleotide sequence ID" value="XM_040867319.1"/>
</dbReference>
<keyword evidence="3 6" id="KW-0813">Transport</keyword>